<reference evidence="2 3" key="1">
    <citation type="submission" date="2017-04" db="EMBL/GenBank/DDBJ databases">
        <title>Cronobacter sakazakii, ST83 Lineage Isolates.</title>
        <authorList>
            <person name="Chase H."/>
            <person name="Tall B."/>
            <person name="Gopinath G."/>
            <person name="Lehner A."/>
        </authorList>
    </citation>
    <scope>NUCLEOTIDE SEQUENCE [LARGE SCALE GENOMIC DNA]</scope>
    <source>
        <strain evidence="2 3">MOD1_Comp15</strain>
    </source>
</reference>
<dbReference type="EMBL" id="NCTU01000002">
    <property type="protein sequence ID" value="PUW07005.1"/>
    <property type="molecule type" value="Genomic_DNA"/>
</dbReference>
<proteinExistence type="predicted"/>
<dbReference type="AlphaFoldDB" id="A0AA45HGL4"/>
<sequence>MDLQAWDNVISIASNAVTALSVVGGVIFGGVKLQEMVKTRKMERAIDSAIALKEEIDGTRSRYNRMRFDLNRIMTFLDTLAKSGQRADEESYYHIQDSLKDMTENTFRIGSSFIKLRHYNVLIKKVSWEPFNALLRSSGNTQIAISKLMTLIMQALLKEQITPEEFMATRNAYDEHGAKMKDVNHAISGLDIIKFDNLFDFSKVHKKSRN</sequence>
<evidence type="ECO:0000256" key="1">
    <source>
        <dbReference type="SAM" id="Phobius"/>
    </source>
</evidence>
<organism evidence="2 3">
    <name type="scientific">Cronobacter sakazakii</name>
    <name type="common">Enterobacter sakazakii</name>
    <dbReference type="NCBI Taxonomy" id="28141"/>
    <lineage>
        <taxon>Bacteria</taxon>
        <taxon>Pseudomonadati</taxon>
        <taxon>Pseudomonadota</taxon>
        <taxon>Gammaproteobacteria</taxon>
        <taxon>Enterobacterales</taxon>
        <taxon>Enterobacteriaceae</taxon>
        <taxon>Cronobacter</taxon>
    </lineage>
</organism>
<name>A0AA45HGL4_CROSK</name>
<feature type="transmembrane region" description="Helical" evidence="1">
    <location>
        <begin position="12"/>
        <end position="31"/>
    </location>
</feature>
<evidence type="ECO:0000313" key="2">
    <source>
        <dbReference type="EMBL" id="PUW07005.1"/>
    </source>
</evidence>
<dbReference type="RefSeq" id="WP_080320416.1">
    <property type="nucleotide sequence ID" value="NZ_JANLCS010000001.1"/>
</dbReference>
<dbReference type="Proteomes" id="UP000244856">
    <property type="component" value="Unassembled WGS sequence"/>
</dbReference>
<evidence type="ECO:0000313" key="3">
    <source>
        <dbReference type="Proteomes" id="UP000244856"/>
    </source>
</evidence>
<keyword evidence="1" id="KW-0472">Membrane</keyword>
<accession>A0AA45HGL4</accession>
<gene>
    <name evidence="2" type="ORF">B7T07_01735</name>
</gene>
<keyword evidence="1" id="KW-1133">Transmembrane helix</keyword>
<comment type="caution">
    <text evidence="2">The sequence shown here is derived from an EMBL/GenBank/DDBJ whole genome shotgun (WGS) entry which is preliminary data.</text>
</comment>
<keyword evidence="1" id="KW-0812">Transmembrane</keyword>
<protein>
    <submittedName>
        <fullName evidence="2">Uncharacterized protein</fullName>
    </submittedName>
</protein>